<dbReference type="Gene3D" id="3.40.50.2300">
    <property type="match status" value="1"/>
</dbReference>
<evidence type="ECO:0000313" key="4">
    <source>
        <dbReference type="EMBL" id="TPG52995.1"/>
    </source>
</evidence>
<feature type="domain" description="Response regulatory" evidence="3">
    <location>
        <begin position="24"/>
        <end position="143"/>
    </location>
</feature>
<evidence type="ECO:0000313" key="5">
    <source>
        <dbReference type="Proteomes" id="UP000319931"/>
    </source>
</evidence>
<dbReference type="SUPFAM" id="SSF52172">
    <property type="entry name" value="CheY-like"/>
    <property type="match status" value="1"/>
</dbReference>
<accession>A0A502FU39</accession>
<gene>
    <name evidence="4" type="ORF">EAH76_14230</name>
</gene>
<dbReference type="PANTHER" id="PTHR44591:SF3">
    <property type="entry name" value="RESPONSE REGULATORY DOMAIN-CONTAINING PROTEIN"/>
    <property type="match status" value="1"/>
</dbReference>
<dbReference type="PANTHER" id="PTHR44591">
    <property type="entry name" value="STRESS RESPONSE REGULATOR PROTEIN 1"/>
    <property type="match status" value="1"/>
</dbReference>
<dbReference type="Proteomes" id="UP000319931">
    <property type="component" value="Unassembled WGS sequence"/>
</dbReference>
<protein>
    <submittedName>
        <fullName evidence="4">Response regulator</fullName>
    </submittedName>
</protein>
<feature type="modified residue" description="4-aspartylphosphate" evidence="2">
    <location>
        <position position="76"/>
    </location>
</feature>
<proteinExistence type="predicted"/>
<dbReference type="Pfam" id="PF00072">
    <property type="entry name" value="Response_reg"/>
    <property type="match status" value="1"/>
</dbReference>
<evidence type="ECO:0000259" key="3">
    <source>
        <dbReference type="PROSITE" id="PS50110"/>
    </source>
</evidence>
<dbReference type="AlphaFoldDB" id="A0A502FU39"/>
<reference evidence="4 5" key="1">
    <citation type="journal article" date="2019" name="Environ. Microbiol.">
        <title>Species interactions and distinct microbial communities in high Arctic permafrost affected cryosols are associated with the CH4 and CO2 gas fluxes.</title>
        <authorList>
            <person name="Altshuler I."/>
            <person name="Hamel J."/>
            <person name="Turney S."/>
            <person name="Magnuson E."/>
            <person name="Levesque R."/>
            <person name="Greer C."/>
            <person name="Whyte L.G."/>
        </authorList>
    </citation>
    <scope>NUCLEOTIDE SEQUENCE [LARGE SCALE GENOMIC DNA]</scope>
    <source>
        <strain evidence="4 5">E6.1</strain>
    </source>
</reference>
<dbReference type="PROSITE" id="PS50110">
    <property type="entry name" value="RESPONSE_REGULATORY"/>
    <property type="match status" value="1"/>
</dbReference>
<organism evidence="4 5">
    <name type="scientific">Sphingomonas glacialis</name>
    <dbReference type="NCBI Taxonomy" id="658225"/>
    <lineage>
        <taxon>Bacteria</taxon>
        <taxon>Pseudomonadati</taxon>
        <taxon>Pseudomonadota</taxon>
        <taxon>Alphaproteobacteria</taxon>
        <taxon>Sphingomonadales</taxon>
        <taxon>Sphingomonadaceae</taxon>
        <taxon>Sphingomonas</taxon>
    </lineage>
</organism>
<dbReference type="SMART" id="SM00448">
    <property type="entry name" value="REC"/>
    <property type="match status" value="1"/>
</dbReference>
<dbReference type="InterPro" id="IPR011006">
    <property type="entry name" value="CheY-like_superfamily"/>
</dbReference>
<dbReference type="OrthoDB" id="9800897at2"/>
<dbReference type="GO" id="GO:0000160">
    <property type="term" value="P:phosphorelay signal transduction system"/>
    <property type="evidence" value="ECO:0007669"/>
    <property type="project" value="InterPro"/>
</dbReference>
<comment type="caution">
    <text evidence="4">The sequence shown here is derived from an EMBL/GenBank/DDBJ whole genome shotgun (WGS) entry which is preliminary data.</text>
</comment>
<keyword evidence="5" id="KW-1185">Reference proteome</keyword>
<keyword evidence="1 2" id="KW-0597">Phosphoprotein</keyword>
<dbReference type="EMBL" id="RCZC01000003">
    <property type="protein sequence ID" value="TPG52995.1"/>
    <property type="molecule type" value="Genomic_DNA"/>
</dbReference>
<evidence type="ECO:0000256" key="2">
    <source>
        <dbReference type="PROSITE-ProRule" id="PRU00169"/>
    </source>
</evidence>
<dbReference type="InterPro" id="IPR050595">
    <property type="entry name" value="Bact_response_regulator"/>
</dbReference>
<sequence>MFGHPRGLAGGVMTERASGSALLNVLVVEDDRHIAAIIEVSLRLDPGIAVQVVDTGTDAIEVLTHGVIRFDLILLDGTLPDMSGQQLAQIIARHPGLASVPIIILTAALSTEGLDAYRATGVLAVMTKPFNPLTLARDLRSRITHGTVGPRPIV</sequence>
<name>A0A502FU39_9SPHN</name>
<evidence type="ECO:0000256" key="1">
    <source>
        <dbReference type="ARBA" id="ARBA00022553"/>
    </source>
</evidence>
<dbReference type="InterPro" id="IPR001789">
    <property type="entry name" value="Sig_transdc_resp-reg_receiver"/>
</dbReference>